<dbReference type="EMBL" id="JAADJG010000261">
    <property type="protein sequence ID" value="KAF4450009.1"/>
    <property type="molecule type" value="Genomic_DNA"/>
</dbReference>
<dbReference type="Gene3D" id="3.30.420.40">
    <property type="match status" value="1"/>
</dbReference>
<comment type="caution">
    <text evidence="1">The sequence shown here is derived from an EMBL/GenBank/DDBJ whole genome shotgun (WGS) entry which is preliminary data.</text>
</comment>
<dbReference type="Proteomes" id="UP000605986">
    <property type="component" value="Unassembled WGS sequence"/>
</dbReference>
<gene>
    <name evidence="1" type="ORF">F53441_6793</name>
</gene>
<dbReference type="OrthoDB" id="2394218at2759"/>
<dbReference type="PANTHER" id="PTHR42749">
    <property type="entry name" value="CELL SHAPE-DETERMINING PROTEIN MREB"/>
    <property type="match status" value="1"/>
</dbReference>
<dbReference type="CDD" id="cd10170">
    <property type="entry name" value="ASKHA_NBD_HSP70"/>
    <property type="match status" value="1"/>
</dbReference>
<organism evidence="1 2">
    <name type="scientific">Fusarium austroafricanum</name>
    <dbReference type="NCBI Taxonomy" id="2364996"/>
    <lineage>
        <taxon>Eukaryota</taxon>
        <taxon>Fungi</taxon>
        <taxon>Dikarya</taxon>
        <taxon>Ascomycota</taxon>
        <taxon>Pezizomycotina</taxon>
        <taxon>Sordariomycetes</taxon>
        <taxon>Hypocreomycetidae</taxon>
        <taxon>Hypocreales</taxon>
        <taxon>Nectriaceae</taxon>
        <taxon>Fusarium</taxon>
        <taxon>Fusarium concolor species complex</taxon>
    </lineage>
</organism>
<dbReference type="AlphaFoldDB" id="A0A8H4KIU3"/>
<dbReference type="PANTHER" id="PTHR42749:SF1">
    <property type="entry name" value="CELL SHAPE-DETERMINING PROTEIN MREB"/>
    <property type="match status" value="1"/>
</dbReference>
<evidence type="ECO:0000313" key="2">
    <source>
        <dbReference type="Proteomes" id="UP000605986"/>
    </source>
</evidence>
<name>A0A8H4KIU3_9HYPO</name>
<dbReference type="SUPFAM" id="SSF53067">
    <property type="entry name" value="Actin-like ATPase domain"/>
    <property type="match status" value="2"/>
</dbReference>
<dbReference type="InterPro" id="IPR043129">
    <property type="entry name" value="ATPase_NBD"/>
</dbReference>
<reference evidence="1" key="1">
    <citation type="submission" date="2020-01" db="EMBL/GenBank/DDBJ databases">
        <title>Identification and distribution of gene clusters putatively required for synthesis of sphingolipid metabolism inhibitors in phylogenetically diverse species of the filamentous fungus Fusarium.</title>
        <authorList>
            <person name="Kim H.-S."/>
            <person name="Busman M."/>
            <person name="Brown D.W."/>
            <person name="Divon H."/>
            <person name="Uhlig S."/>
            <person name="Proctor R.H."/>
        </authorList>
    </citation>
    <scope>NUCLEOTIDE SEQUENCE</scope>
    <source>
        <strain evidence="1">NRRL 53441</strain>
    </source>
</reference>
<proteinExistence type="predicted"/>
<protein>
    <submittedName>
        <fullName evidence="1">Hsp70 family protein</fullName>
    </submittedName>
</protein>
<evidence type="ECO:0000313" key="1">
    <source>
        <dbReference type="EMBL" id="KAF4450009.1"/>
    </source>
</evidence>
<sequence length="374" mass="42653">MNSTHLDLRVGVDFGTTYTGVSWNAVKEKQNKINIITEWPGAPKHHNKVPTVLAKDESGENTRWGFLCKDLADDKKWKLFKLLLDPVFFEKRKNDVKRAKNNGHGPWIPETIDDVYILVDRYLSQVYIYISNKIPELIKNHHDFSQALKDKTWASMKVEFIFSTPTTWEASVSQWFRRLVSKAGFGGEDDHSVILGLTEAEAAAVFTCQSATDCEIRNNNILLSIDAGGGTTDIAFVRKANDYFTLEEIRPVTGIGVGSTKIDNEFAQLIEARINQNPTVRSHLPKDFALKASQSQDFQNWKHNFGSEDWNLFSKCSTRVAEAKEYTNDRFRIEKGELFFTSAELKSCFDKTLKEIKEHIQTALQECTEARNSR</sequence>
<keyword evidence="2" id="KW-1185">Reference proteome</keyword>
<accession>A0A8H4KIU3</accession>